<dbReference type="STRING" id="105559.Nwat_1997"/>
<protein>
    <submittedName>
        <fullName evidence="2">Uncharacterized protein</fullName>
    </submittedName>
</protein>
<dbReference type="AlphaFoldDB" id="D8K7F5"/>
<dbReference type="SUPFAM" id="SSF54913">
    <property type="entry name" value="GlnB-like"/>
    <property type="match status" value="1"/>
</dbReference>
<dbReference type="KEGG" id="nwa:Nwat_1997"/>
<dbReference type="PANTHER" id="PTHR35983">
    <property type="entry name" value="UPF0166 PROTEIN TM_0021"/>
    <property type="match status" value="1"/>
</dbReference>
<name>D8K7F5_NITWC</name>
<dbReference type="InterPro" id="IPR003793">
    <property type="entry name" value="UPF0166"/>
</dbReference>
<proteinExistence type="inferred from homology"/>
<reference evidence="2 3" key="1">
    <citation type="submission" date="2010-06" db="EMBL/GenBank/DDBJ databases">
        <title>Complete sequence of chromosome of Nitrosococcus watsoni C-113.</title>
        <authorList>
            <consortium name="US DOE Joint Genome Institute"/>
            <person name="Lucas S."/>
            <person name="Copeland A."/>
            <person name="Lapidus A."/>
            <person name="Cheng J.-F."/>
            <person name="Bruce D."/>
            <person name="Goodwin L."/>
            <person name="Pitluck S."/>
            <person name="Malfatti S.A."/>
            <person name="Chain P.S.G."/>
            <person name="Land M."/>
            <person name="Hauser L."/>
            <person name="Kyrpides N."/>
            <person name="Ivanova N."/>
            <person name="Cambell M.A."/>
            <person name="Heidelberg J.F."/>
            <person name="Klotz M.G."/>
            <person name="Woyke T."/>
        </authorList>
    </citation>
    <scope>NUCLEOTIDE SEQUENCE [LARGE SCALE GENOMIC DNA]</scope>
    <source>
        <strain evidence="2 3">C-113</strain>
    </source>
</reference>
<dbReference type="Proteomes" id="UP000000393">
    <property type="component" value="Chromosome"/>
</dbReference>
<dbReference type="PANTHER" id="PTHR35983:SF1">
    <property type="entry name" value="UPF0166 PROTEIN TM_0021"/>
    <property type="match status" value="1"/>
</dbReference>
<keyword evidence="3" id="KW-1185">Reference proteome</keyword>
<dbReference type="eggNOG" id="COG1993">
    <property type="taxonomic scope" value="Bacteria"/>
</dbReference>
<dbReference type="EMBL" id="CP002086">
    <property type="protein sequence ID" value="ADJ28832.1"/>
    <property type="molecule type" value="Genomic_DNA"/>
</dbReference>
<evidence type="ECO:0000313" key="2">
    <source>
        <dbReference type="EMBL" id="ADJ28832.1"/>
    </source>
</evidence>
<dbReference type="Gene3D" id="3.30.70.120">
    <property type="match status" value="1"/>
</dbReference>
<evidence type="ECO:0000256" key="1">
    <source>
        <dbReference type="ARBA" id="ARBA00010554"/>
    </source>
</evidence>
<gene>
    <name evidence="2" type="ordered locus">Nwat_1997</name>
</gene>
<organism evidence="2 3">
    <name type="scientific">Nitrosococcus watsoni (strain C-113)</name>
    <dbReference type="NCBI Taxonomy" id="105559"/>
    <lineage>
        <taxon>Bacteria</taxon>
        <taxon>Pseudomonadati</taxon>
        <taxon>Pseudomonadota</taxon>
        <taxon>Gammaproteobacteria</taxon>
        <taxon>Chromatiales</taxon>
        <taxon>Chromatiaceae</taxon>
        <taxon>Nitrosococcus</taxon>
    </lineage>
</organism>
<comment type="similarity">
    <text evidence="1">Belongs to the UPF0166 family.</text>
</comment>
<accession>D8K7F5</accession>
<dbReference type="HOGENOM" id="CLU_146749_1_0_6"/>
<evidence type="ECO:0000313" key="3">
    <source>
        <dbReference type="Proteomes" id="UP000000393"/>
    </source>
</evidence>
<sequence length="98" mass="10938">MMVRIYLTEAEGHLDTLLKRLHDWGQVQGVTVFHGIAGFGPSGPMRPISPARISEDLPIVVEFFDEPPKAEVILETLSHIIKPGHVVCWPARTIVEDK</sequence>
<dbReference type="InterPro" id="IPR015867">
    <property type="entry name" value="N-reg_PII/ATP_PRibTrfase_C"/>
</dbReference>
<dbReference type="Pfam" id="PF02641">
    <property type="entry name" value="DUF190"/>
    <property type="match status" value="1"/>
</dbReference>
<dbReference type="InterPro" id="IPR011322">
    <property type="entry name" value="N-reg_PII-like_a/b"/>
</dbReference>